<name>A0ABX1Q3X9_9RHOO</name>
<comment type="caution">
    <text evidence="3">The sequence shown here is derived from an EMBL/GenBank/DDBJ whole genome shotgun (WGS) entry which is preliminary data.</text>
</comment>
<evidence type="ECO:0000256" key="1">
    <source>
        <dbReference type="SAM" id="MobiDB-lite"/>
    </source>
</evidence>
<proteinExistence type="predicted"/>
<feature type="transmembrane region" description="Helical" evidence="2">
    <location>
        <begin position="60"/>
        <end position="83"/>
    </location>
</feature>
<reference evidence="3 4" key="1">
    <citation type="submission" date="2019-12" db="EMBL/GenBank/DDBJ databases">
        <title>Comparative genomics gives insights into the taxonomy of the Azoarcus-Aromatoleum group and reveals separate origins of nif in the plant-associated Azoarcus and non-plant-associated Aromatoleum sub-groups.</title>
        <authorList>
            <person name="Lafos M."/>
            <person name="Maluk M."/>
            <person name="Batista M."/>
            <person name="Junghare M."/>
            <person name="Carmona M."/>
            <person name="Faoro H."/>
            <person name="Cruz L.M."/>
            <person name="Battistoni F."/>
            <person name="De Souza E."/>
            <person name="Pedrosa F."/>
            <person name="Chen W.-M."/>
            <person name="Poole P.S."/>
            <person name="Dixon R.A."/>
            <person name="James E.K."/>
        </authorList>
    </citation>
    <scope>NUCLEOTIDE SEQUENCE [LARGE SCALE GENOMIC DNA]</scope>
    <source>
        <strain evidence="3 4">Td21</strain>
    </source>
</reference>
<dbReference type="PANTHER" id="PTHR34351:SF1">
    <property type="entry name" value="SLR1927 PROTEIN"/>
    <property type="match status" value="1"/>
</dbReference>
<gene>
    <name evidence="3" type="ORF">GPA22_15890</name>
</gene>
<evidence type="ECO:0000313" key="4">
    <source>
        <dbReference type="Proteomes" id="UP000623795"/>
    </source>
</evidence>
<evidence type="ECO:0000313" key="3">
    <source>
        <dbReference type="EMBL" id="NMG45200.1"/>
    </source>
</evidence>
<dbReference type="PANTHER" id="PTHR34351">
    <property type="entry name" value="SLR1927 PROTEIN-RELATED"/>
    <property type="match status" value="1"/>
</dbReference>
<feature type="region of interest" description="Disordered" evidence="1">
    <location>
        <begin position="220"/>
        <end position="251"/>
    </location>
</feature>
<keyword evidence="4" id="KW-1185">Reference proteome</keyword>
<feature type="transmembrane region" description="Helical" evidence="2">
    <location>
        <begin position="89"/>
        <end position="109"/>
    </location>
</feature>
<keyword evidence="2" id="KW-1133">Transmembrane helix</keyword>
<protein>
    <submittedName>
        <fullName evidence="3">DUF58 domain-containing protein</fullName>
    </submittedName>
</protein>
<keyword evidence="2" id="KW-0472">Membrane</keyword>
<evidence type="ECO:0000256" key="2">
    <source>
        <dbReference type="SAM" id="Phobius"/>
    </source>
</evidence>
<dbReference type="RefSeq" id="WP_169257042.1">
    <property type="nucleotide sequence ID" value="NZ_WTVN01000026.1"/>
</dbReference>
<keyword evidence="2" id="KW-0812">Transmembrane</keyword>
<organism evidence="3 4">
    <name type="scientific">Aromatoleum toluvorans</name>
    <dbReference type="NCBI Taxonomy" id="92002"/>
    <lineage>
        <taxon>Bacteria</taxon>
        <taxon>Pseudomonadati</taxon>
        <taxon>Pseudomonadota</taxon>
        <taxon>Betaproteobacteria</taxon>
        <taxon>Rhodocyclales</taxon>
        <taxon>Rhodocyclaceae</taxon>
        <taxon>Aromatoleum</taxon>
    </lineage>
</organism>
<accession>A0ABX1Q3X9</accession>
<dbReference type="Proteomes" id="UP000623795">
    <property type="component" value="Unassembled WGS sequence"/>
</dbReference>
<dbReference type="EMBL" id="WTVN01000026">
    <property type="protein sequence ID" value="NMG45200.1"/>
    <property type="molecule type" value="Genomic_DNA"/>
</dbReference>
<sequence length="351" mass="37861">MHTRPDAPRRPFLAGRHPLVARRLAPFVPHLLALRAHLDRWLFRVGRPEPAPIVLGQRRIFVMPTSAGLAFAGALLIMLIASINYNLSLGYALVFLLGGVAVASIVHAFRNLLHLSITPGRADPAFAGESASFRLVVSNRRRSRRPSLRLKARSTIAPFAIAAEDSADVLLALPTTQRGWMQLGRVHIETTYPLGLIRAWSVLVPDQRCLVYPAPEPMPPPLPESAARTLGQRSSGGGDDDFAGLRPHQAADSPRHVAWKILARGGPMLTKQFSGLDGGEVHLDWDALPATLGTEARLSRLAAWIVIAEQHGLAFSLALPHASVAVGRGSGHCANCLRRLALFGTGYAADA</sequence>